<keyword evidence="4" id="KW-1185">Reference proteome</keyword>
<evidence type="ECO:0000256" key="2">
    <source>
        <dbReference type="SAM" id="SignalP"/>
    </source>
</evidence>
<comment type="caution">
    <text evidence="3">The sequence shown here is derived from an EMBL/GenBank/DDBJ whole genome shotgun (WGS) entry which is preliminary data.</text>
</comment>
<organism evidence="3 4">
    <name type="scientific">Folsomia candida</name>
    <name type="common">Springtail</name>
    <dbReference type="NCBI Taxonomy" id="158441"/>
    <lineage>
        <taxon>Eukaryota</taxon>
        <taxon>Metazoa</taxon>
        <taxon>Ecdysozoa</taxon>
        <taxon>Arthropoda</taxon>
        <taxon>Hexapoda</taxon>
        <taxon>Collembola</taxon>
        <taxon>Entomobryomorpha</taxon>
        <taxon>Isotomoidea</taxon>
        <taxon>Isotomidae</taxon>
        <taxon>Proisotominae</taxon>
        <taxon>Folsomia</taxon>
    </lineage>
</organism>
<evidence type="ECO:0000313" key="4">
    <source>
        <dbReference type="Proteomes" id="UP000198287"/>
    </source>
</evidence>
<feature type="compositionally biased region" description="Low complexity" evidence="1">
    <location>
        <begin position="131"/>
        <end position="143"/>
    </location>
</feature>
<feature type="signal peptide" evidence="2">
    <location>
        <begin position="1"/>
        <end position="25"/>
    </location>
</feature>
<sequence>VTRFIQISKIKVILLICVVLRTVNSYANCDGDKTCLQCIKVGCVYGVTSSSTGTCFNRDEIPVGILATFRTQKACQRVNKFGMYIHYCTLIYSKRGQHTTVKEEIMHTAFTERITTSTTTENQVYTSELPTFTTRPTTHNTTTNYHSQETSEATQSNAAQPENIKETTTDTAINTNAAGKVAMHTTIFPIVESTTHVADEIQIEQPTTSSLLDASNTTLEPNSKWHHANLTLDRDTGMPRNVNISIFIKIYCAQPIPIPSIASKQNMHALIVVLFPRLFHF</sequence>
<gene>
    <name evidence="3" type="ORF">Fcan01_11685</name>
</gene>
<dbReference type="AlphaFoldDB" id="A0A226E9C6"/>
<reference evidence="3 4" key="1">
    <citation type="submission" date="2015-12" db="EMBL/GenBank/DDBJ databases">
        <title>The genome of Folsomia candida.</title>
        <authorList>
            <person name="Faddeeva A."/>
            <person name="Derks M.F."/>
            <person name="Anvar Y."/>
            <person name="Smit S."/>
            <person name="Van Straalen N."/>
            <person name="Roelofs D."/>
        </authorList>
    </citation>
    <scope>NUCLEOTIDE SEQUENCE [LARGE SCALE GENOMIC DNA]</scope>
    <source>
        <strain evidence="3 4">VU population</strain>
        <tissue evidence="3">Whole body</tissue>
    </source>
</reference>
<keyword evidence="2" id="KW-0732">Signal</keyword>
<feature type="chain" id="PRO_5012782059" evidence="2">
    <location>
        <begin position="26"/>
        <end position="281"/>
    </location>
</feature>
<evidence type="ECO:0000256" key="1">
    <source>
        <dbReference type="SAM" id="MobiDB-lite"/>
    </source>
</evidence>
<name>A0A226E9C6_FOLCA</name>
<evidence type="ECO:0000313" key="3">
    <source>
        <dbReference type="EMBL" id="OXA53970.1"/>
    </source>
</evidence>
<feature type="non-terminal residue" evidence="3">
    <location>
        <position position="1"/>
    </location>
</feature>
<feature type="compositionally biased region" description="Polar residues" evidence="1">
    <location>
        <begin position="144"/>
        <end position="160"/>
    </location>
</feature>
<dbReference type="EMBL" id="LNIX01000005">
    <property type="protein sequence ID" value="OXA53970.1"/>
    <property type="molecule type" value="Genomic_DNA"/>
</dbReference>
<accession>A0A226E9C6</accession>
<dbReference type="Proteomes" id="UP000198287">
    <property type="component" value="Unassembled WGS sequence"/>
</dbReference>
<protein>
    <submittedName>
        <fullName evidence="3">Uncharacterized protein</fullName>
    </submittedName>
</protein>
<proteinExistence type="predicted"/>
<feature type="region of interest" description="Disordered" evidence="1">
    <location>
        <begin position="131"/>
        <end position="163"/>
    </location>
</feature>